<evidence type="ECO:0000313" key="4">
    <source>
        <dbReference type="EMBL" id="ROT36644.1"/>
    </source>
</evidence>
<gene>
    <name evidence="4" type="ORF">SODALDRAFT_315698</name>
</gene>
<dbReference type="GeneID" id="39577777"/>
<dbReference type="EMBL" id="ML119059">
    <property type="protein sequence ID" value="ROT36644.1"/>
    <property type="molecule type" value="Genomic_DNA"/>
</dbReference>
<dbReference type="CDD" id="cd04486">
    <property type="entry name" value="YhcR_OBF_like"/>
    <property type="match status" value="1"/>
</dbReference>
<feature type="domain" description="Endonuclease/exonuclease/phosphatase" evidence="3">
    <location>
        <begin position="297"/>
        <end position="591"/>
    </location>
</feature>
<dbReference type="PANTHER" id="PTHR42834">
    <property type="entry name" value="ENDONUCLEASE/EXONUCLEASE/PHOSPHATASE FAMILY PROTEIN (AFU_ORTHOLOGUE AFUA_3G09210)"/>
    <property type="match status" value="1"/>
</dbReference>
<dbReference type="STRING" id="1314773.A0A3N2PQA4"/>
<keyword evidence="4" id="KW-0540">Nuclease</keyword>
<dbReference type="Pfam" id="PF03372">
    <property type="entry name" value="Exo_endo_phos"/>
    <property type="match status" value="1"/>
</dbReference>
<keyword evidence="5" id="KW-1185">Reference proteome</keyword>
<dbReference type="OrthoDB" id="47488at2759"/>
<dbReference type="AlphaFoldDB" id="A0A3N2PQA4"/>
<evidence type="ECO:0000313" key="5">
    <source>
        <dbReference type="Proteomes" id="UP000272025"/>
    </source>
</evidence>
<keyword evidence="4" id="KW-0378">Hydrolase</keyword>
<dbReference type="PANTHER" id="PTHR42834:SF1">
    <property type="entry name" value="ENDONUCLEASE_EXONUCLEASE_PHOSPHATASE FAMILY PROTEIN (AFU_ORTHOLOGUE AFUA_3G09210)"/>
    <property type="match status" value="1"/>
</dbReference>
<proteinExistence type="predicted"/>
<reference evidence="4 5" key="1">
    <citation type="journal article" date="2018" name="Mol. Ecol.">
        <title>The obligate alkalophilic soda-lake fungus Sodiomyces alkalinus has shifted to a protein diet.</title>
        <authorList>
            <person name="Grum-Grzhimaylo A.A."/>
            <person name="Falkoski D.L."/>
            <person name="van den Heuvel J."/>
            <person name="Valero-Jimenez C.A."/>
            <person name="Min B."/>
            <person name="Choi I.G."/>
            <person name="Lipzen A."/>
            <person name="Daum C.G."/>
            <person name="Aanen D.K."/>
            <person name="Tsang A."/>
            <person name="Henrissat B."/>
            <person name="Bilanenko E.N."/>
            <person name="de Vries R.P."/>
            <person name="van Kan J.A.L."/>
            <person name="Grigoriev I.V."/>
            <person name="Debets A.J.M."/>
        </authorList>
    </citation>
    <scope>NUCLEOTIDE SEQUENCE [LARGE SCALE GENOMIC DNA]</scope>
    <source>
        <strain evidence="4 5">F11</strain>
    </source>
</reference>
<dbReference type="InterPro" id="IPR036691">
    <property type="entry name" value="Endo/exonu/phosph_ase_sf"/>
</dbReference>
<accession>A0A3N2PQA4</accession>
<evidence type="ECO:0000256" key="1">
    <source>
        <dbReference type="SAM" id="MobiDB-lite"/>
    </source>
</evidence>
<dbReference type="Gene3D" id="3.60.10.10">
    <property type="entry name" value="Endonuclease/exonuclease/phosphatase"/>
    <property type="match status" value="1"/>
</dbReference>
<dbReference type="GO" id="GO:0004527">
    <property type="term" value="F:exonuclease activity"/>
    <property type="evidence" value="ECO:0007669"/>
    <property type="project" value="UniProtKB-KW"/>
</dbReference>
<dbReference type="SUPFAM" id="SSF56219">
    <property type="entry name" value="DNase I-like"/>
    <property type="match status" value="1"/>
</dbReference>
<name>A0A3N2PQA4_SODAK</name>
<protein>
    <submittedName>
        <fullName evidence="4">Endonuclease/exonuclease/phosphatase family protein</fullName>
    </submittedName>
</protein>
<feature type="chain" id="PRO_5018174008" evidence="2">
    <location>
        <begin position="17"/>
        <end position="603"/>
    </location>
</feature>
<keyword evidence="4" id="KW-0255">Endonuclease</keyword>
<sequence length="603" mass="65616">MKVPVVLSSLVAVASAVTVAEINGNRFLSPLQDQNVTAVEGLVLAKGPNGIWIRSTQPDDDDLTSEAVYVFDRNVGSSLAVGDIIQLDGTILEYRSTDTHMFLTEISRPRNVQIISRNSPVVAYVVGEDTLNPPTEQFTGLDNGDVFAVPNDVARLSAVNPVLDPSQYAMDFWEALCGELVTIKSPVGVTRPNQYGDTWVLGTWPATGRNEHGGLTMTDKDGNPEAVVIGTPLDGTRNPETKMGDQFADITGVVTYAFGFYRILPLTAITVETPASSDAEPTTLESRGDCRAITVGSYNVENLWTQSAHLSDIAANIIQYMKTPDLIFVQEVQDNNGPTNDDVASANLTLAALTASIEEQSGILYDFVEVEPVRNQDGGQPGGNIRNAYLYRRDVIELYQPNQGGSTDEAVVVEGPALNFNPGRIDIGNPAWDASRKPLVAAWRAIRGPTNKPFFTVNVHNGSKGGSSPLHGDPRPPVNNGVDKRGEQVESIGTFIESILSQDPKARIIAAGDFNEFDFVRPQVLLREKYNMTHLSTHSLPETERYSYVFDMNSQQLDHIYVSPALVNEQAKIEHIHLAAWLAYPDLVSDHDPLVAVLNVCGC</sequence>
<dbReference type="InterPro" id="IPR005135">
    <property type="entry name" value="Endo/exonuclease/phosphatase"/>
</dbReference>
<keyword evidence="2" id="KW-0732">Signal</keyword>
<dbReference type="RefSeq" id="XP_028464450.1">
    <property type="nucleotide sequence ID" value="XM_028609299.1"/>
</dbReference>
<keyword evidence="4" id="KW-0269">Exonuclease</keyword>
<evidence type="ECO:0000259" key="3">
    <source>
        <dbReference type="Pfam" id="PF03372"/>
    </source>
</evidence>
<organism evidence="4 5">
    <name type="scientific">Sodiomyces alkalinus (strain CBS 110278 / VKM F-3762 / F11)</name>
    <name type="common">Alkaliphilic filamentous fungus</name>
    <dbReference type="NCBI Taxonomy" id="1314773"/>
    <lineage>
        <taxon>Eukaryota</taxon>
        <taxon>Fungi</taxon>
        <taxon>Dikarya</taxon>
        <taxon>Ascomycota</taxon>
        <taxon>Pezizomycotina</taxon>
        <taxon>Sordariomycetes</taxon>
        <taxon>Hypocreomycetidae</taxon>
        <taxon>Glomerellales</taxon>
        <taxon>Plectosphaerellaceae</taxon>
        <taxon>Sodiomyces</taxon>
    </lineage>
</organism>
<feature type="signal peptide" evidence="2">
    <location>
        <begin position="1"/>
        <end position="16"/>
    </location>
</feature>
<dbReference type="GO" id="GO:0004519">
    <property type="term" value="F:endonuclease activity"/>
    <property type="evidence" value="ECO:0007669"/>
    <property type="project" value="UniProtKB-KW"/>
</dbReference>
<feature type="region of interest" description="Disordered" evidence="1">
    <location>
        <begin position="462"/>
        <end position="483"/>
    </location>
</feature>
<dbReference type="Proteomes" id="UP000272025">
    <property type="component" value="Unassembled WGS sequence"/>
</dbReference>
<evidence type="ECO:0000256" key="2">
    <source>
        <dbReference type="SAM" id="SignalP"/>
    </source>
</evidence>